<keyword evidence="3" id="KW-1185">Reference proteome</keyword>
<evidence type="ECO:0000313" key="2">
    <source>
        <dbReference type="EMBL" id="MEJ8572238.1"/>
    </source>
</evidence>
<dbReference type="AlphaFoldDB" id="A0AAW9RW52"/>
<reference evidence="2 3" key="1">
    <citation type="submission" date="2024-02" db="EMBL/GenBank/DDBJ databases">
        <title>Genome analysis and characterization of Microbaculum marinisediminis sp. nov., isolated from marine sediment.</title>
        <authorList>
            <person name="Du Z.-J."/>
            <person name="Ye Y.-Q."/>
            <person name="Zhang Z.-R."/>
            <person name="Yuan S.-M."/>
            <person name="Zhang X.-Y."/>
        </authorList>
    </citation>
    <scope>NUCLEOTIDE SEQUENCE [LARGE SCALE GENOMIC DNA]</scope>
    <source>
        <strain evidence="2 3">SDUM1044001</strain>
    </source>
</reference>
<dbReference type="EMBL" id="JAZHOF010000004">
    <property type="protein sequence ID" value="MEJ8572238.1"/>
    <property type="molecule type" value="Genomic_DNA"/>
</dbReference>
<dbReference type="CDD" id="cd02208">
    <property type="entry name" value="cupin_RmlC-like"/>
    <property type="match status" value="1"/>
</dbReference>
<comment type="caution">
    <text evidence="2">The sequence shown here is derived from an EMBL/GenBank/DDBJ whole genome shotgun (WGS) entry which is preliminary data.</text>
</comment>
<sequence length="286" mass="31946">MNAAVREATQARHYAQPPQITDEEGSRTWLTRGANFLVAVSQVSEEAVLARDDNPDEYVLILPRGVAATVTAGNDQVEAGEYSVTIIPPGPSSITFKNGGCVARVFSKEAEDLCAKAINADLYSDGAPECAPLEPWPMPEGGYKLRHYPLDEYEMGDSAAMPSRLFRSRSLMINMFEPFDEPRDTEKLSPHWHDDFEQGSLVLDGTYMHHLRYPWTKKMSEWREDDHGEYGAPSVLIIPAGLIHTSRKISYGPMLFVDIFSPPRIDFSKKPGIVLNADEYPMPPEN</sequence>
<name>A0AAW9RW52_9HYPH</name>
<dbReference type="InterPro" id="IPR011051">
    <property type="entry name" value="RmlC_Cupin_sf"/>
</dbReference>
<dbReference type="InterPro" id="IPR014710">
    <property type="entry name" value="RmlC-like_jellyroll"/>
</dbReference>
<proteinExistence type="predicted"/>
<accession>A0AAW9RW52</accession>
<dbReference type="Gene3D" id="2.60.120.10">
    <property type="entry name" value="Jelly Rolls"/>
    <property type="match status" value="1"/>
</dbReference>
<gene>
    <name evidence="2" type="ORF">V3328_12185</name>
</gene>
<dbReference type="RefSeq" id="WP_340329930.1">
    <property type="nucleotide sequence ID" value="NZ_JAZHOF010000004.1"/>
</dbReference>
<protein>
    <submittedName>
        <fullName evidence="2">Cupin domain-containing protein</fullName>
    </submittedName>
</protein>
<evidence type="ECO:0000313" key="3">
    <source>
        <dbReference type="Proteomes" id="UP001378188"/>
    </source>
</evidence>
<dbReference type="Proteomes" id="UP001378188">
    <property type="component" value="Unassembled WGS sequence"/>
</dbReference>
<feature type="region of interest" description="Disordered" evidence="1">
    <location>
        <begin position="1"/>
        <end position="23"/>
    </location>
</feature>
<dbReference type="SUPFAM" id="SSF51182">
    <property type="entry name" value="RmlC-like cupins"/>
    <property type="match status" value="1"/>
</dbReference>
<organism evidence="2 3">
    <name type="scientific">Microbaculum marinum</name>
    <dbReference type="NCBI Taxonomy" id="1764581"/>
    <lineage>
        <taxon>Bacteria</taxon>
        <taxon>Pseudomonadati</taxon>
        <taxon>Pseudomonadota</taxon>
        <taxon>Alphaproteobacteria</taxon>
        <taxon>Hyphomicrobiales</taxon>
        <taxon>Tepidamorphaceae</taxon>
        <taxon>Microbaculum</taxon>
    </lineage>
</organism>
<evidence type="ECO:0000256" key="1">
    <source>
        <dbReference type="SAM" id="MobiDB-lite"/>
    </source>
</evidence>